<dbReference type="AlphaFoldDB" id="A0A921RB63"/>
<evidence type="ECO:0000313" key="4">
    <source>
        <dbReference type="Proteomes" id="UP000807115"/>
    </source>
</evidence>
<keyword evidence="2" id="KW-0732">Signal</keyword>
<evidence type="ECO:0000256" key="1">
    <source>
        <dbReference type="SAM" id="MobiDB-lite"/>
    </source>
</evidence>
<dbReference type="EMBL" id="CM027682">
    <property type="protein sequence ID" value="KAG0536750.1"/>
    <property type="molecule type" value="Genomic_DNA"/>
</dbReference>
<evidence type="ECO:0000313" key="3">
    <source>
        <dbReference type="EMBL" id="KAG0536750.1"/>
    </source>
</evidence>
<feature type="compositionally biased region" description="Polar residues" evidence="1">
    <location>
        <begin position="48"/>
        <end position="59"/>
    </location>
</feature>
<feature type="region of interest" description="Disordered" evidence="1">
    <location>
        <begin position="41"/>
        <end position="106"/>
    </location>
</feature>
<feature type="signal peptide" evidence="2">
    <location>
        <begin position="1"/>
        <end position="30"/>
    </location>
</feature>
<organism evidence="3 4">
    <name type="scientific">Sorghum bicolor</name>
    <name type="common">Sorghum</name>
    <name type="synonym">Sorghum vulgare</name>
    <dbReference type="NCBI Taxonomy" id="4558"/>
    <lineage>
        <taxon>Eukaryota</taxon>
        <taxon>Viridiplantae</taxon>
        <taxon>Streptophyta</taxon>
        <taxon>Embryophyta</taxon>
        <taxon>Tracheophyta</taxon>
        <taxon>Spermatophyta</taxon>
        <taxon>Magnoliopsida</taxon>
        <taxon>Liliopsida</taxon>
        <taxon>Poales</taxon>
        <taxon>Poaceae</taxon>
        <taxon>PACMAD clade</taxon>
        <taxon>Panicoideae</taxon>
        <taxon>Andropogonodae</taxon>
        <taxon>Andropogoneae</taxon>
        <taxon>Sorghinae</taxon>
        <taxon>Sorghum</taxon>
    </lineage>
</organism>
<reference evidence="3" key="1">
    <citation type="journal article" date="2019" name="BMC Genomics">
        <title>A new reference genome for Sorghum bicolor reveals high levels of sequence similarity between sweet and grain genotypes: implications for the genetics of sugar metabolism.</title>
        <authorList>
            <person name="Cooper E.A."/>
            <person name="Brenton Z.W."/>
            <person name="Flinn B.S."/>
            <person name="Jenkins J."/>
            <person name="Shu S."/>
            <person name="Flowers D."/>
            <person name="Luo F."/>
            <person name="Wang Y."/>
            <person name="Xia P."/>
            <person name="Barry K."/>
            <person name="Daum C."/>
            <person name="Lipzen A."/>
            <person name="Yoshinaga Y."/>
            <person name="Schmutz J."/>
            <person name="Saski C."/>
            <person name="Vermerris W."/>
            <person name="Kresovich S."/>
        </authorList>
    </citation>
    <scope>NUCLEOTIDE SEQUENCE</scope>
</reference>
<name>A0A921RB63_SORBI</name>
<feature type="chain" id="PRO_5037065736" evidence="2">
    <location>
        <begin position="31"/>
        <end position="106"/>
    </location>
</feature>
<reference evidence="3" key="2">
    <citation type="submission" date="2020-10" db="EMBL/GenBank/DDBJ databases">
        <authorList>
            <person name="Cooper E.A."/>
            <person name="Brenton Z.W."/>
            <person name="Flinn B.S."/>
            <person name="Jenkins J."/>
            <person name="Shu S."/>
            <person name="Flowers D."/>
            <person name="Luo F."/>
            <person name="Wang Y."/>
            <person name="Xia P."/>
            <person name="Barry K."/>
            <person name="Daum C."/>
            <person name="Lipzen A."/>
            <person name="Yoshinaga Y."/>
            <person name="Schmutz J."/>
            <person name="Saski C."/>
            <person name="Vermerris W."/>
            <person name="Kresovich S."/>
        </authorList>
    </citation>
    <scope>NUCLEOTIDE SEQUENCE</scope>
</reference>
<dbReference type="PANTHER" id="PTHR37184:SF2">
    <property type="entry name" value="CLAVATA3_ESR (CLE)-RELATED PROTEIN 43"/>
    <property type="match status" value="1"/>
</dbReference>
<proteinExistence type="predicted"/>
<dbReference type="Gramene" id="EES00374">
    <property type="protein sequence ID" value="EES00374"/>
    <property type="gene ID" value="SORBI_3003G086500"/>
</dbReference>
<gene>
    <name evidence="3" type="ORF">BDA96_03G090600</name>
</gene>
<dbReference type="OMA" id="AWACLHG"/>
<evidence type="ECO:0000256" key="2">
    <source>
        <dbReference type="SAM" id="SignalP"/>
    </source>
</evidence>
<dbReference type="InterPro" id="IPR040274">
    <property type="entry name" value="CLE27/CLE43"/>
</dbReference>
<accession>A0A921RB63</accession>
<dbReference type="Proteomes" id="UP000807115">
    <property type="component" value="Chromosome 3"/>
</dbReference>
<dbReference type="PANTHER" id="PTHR37184">
    <property type="entry name" value="CLAVATA3/ESR (CLE)-RELATED PROTEIN 27"/>
    <property type="match status" value="1"/>
</dbReference>
<protein>
    <submittedName>
        <fullName evidence="3">Uncharacterized protein</fullName>
    </submittedName>
</protein>
<comment type="caution">
    <text evidence="3">The sequence shown here is derived from an EMBL/GenBank/DDBJ whole genome shotgun (WGS) entry which is preliminary data.</text>
</comment>
<sequence>MQATKKRPPRRYPAAPIVMCLVLAWACLHGDTKLLAAAAVPLPRRRPTTSSVAAGTTTIPVVGSRPKPQGVAAGRRSSSPSSSTAGIGVGDDKRQIPSCPDALHNR</sequence>